<organism evidence="1">
    <name type="scientific">Octopus bimaculoides</name>
    <name type="common">California two-spotted octopus</name>
    <dbReference type="NCBI Taxonomy" id="37653"/>
    <lineage>
        <taxon>Eukaryota</taxon>
        <taxon>Metazoa</taxon>
        <taxon>Spiralia</taxon>
        <taxon>Lophotrochozoa</taxon>
        <taxon>Mollusca</taxon>
        <taxon>Cephalopoda</taxon>
        <taxon>Coleoidea</taxon>
        <taxon>Octopodiformes</taxon>
        <taxon>Octopoda</taxon>
        <taxon>Incirrata</taxon>
        <taxon>Octopodidae</taxon>
        <taxon>Octopus</taxon>
    </lineage>
</organism>
<protein>
    <submittedName>
        <fullName evidence="1">Uncharacterized protein</fullName>
    </submittedName>
</protein>
<name>A0A0L8HRE0_OCTBM</name>
<reference evidence="1" key="1">
    <citation type="submission" date="2015-07" db="EMBL/GenBank/DDBJ databases">
        <title>MeaNS - Measles Nucleotide Surveillance Program.</title>
        <authorList>
            <person name="Tran T."/>
            <person name="Druce J."/>
        </authorList>
    </citation>
    <scope>NUCLEOTIDE SEQUENCE</scope>
    <source>
        <strain evidence="1">UCB-OBI-ISO-001</strain>
        <tissue evidence="1">Gonad</tissue>
    </source>
</reference>
<dbReference type="AlphaFoldDB" id="A0A0L8HRE0"/>
<accession>A0A0L8HRE0</accession>
<sequence>MLNETPMFPEVNYSNPKEFLSTHGYDAPPLLLLMIRGAHIVSHQGTCSTG</sequence>
<proteinExistence type="predicted"/>
<evidence type="ECO:0000313" key="1">
    <source>
        <dbReference type="EMBL" id="KOF91757.1"/>
    </source>
</evidence>
<gene>
    <name evidence="1" type="ORF">OCBIM_22008131mg</name>
</gene>
<dbReference type="EMBL" id="KQ417481">
    <property type="protein sequence ID" value="KOF91757.1"/>
    <property type="molecule type" value="Genomic_DNA"/>
</dbReference>